<evidence type="ECO:0000313" key="2">
    <source>
        <dbReference type="Proteomes" id="UP000071561"/>
    </source>
</evidence>
<protein>
    <submittedName>
        <fullName evidence="1">Uncharacterized protein</fullName>
    </submittedName>
</protein>
<dbReference type="AlphaFoldDB" id="A0A127V6R1"/>
<reference evidence="1 2" key="1">
    <citation type="submission" date="2016-03" db="EMBL/GenBank/DDBJ databases">
        <title>Complete genome sequence of Pedobacter cryoconitis PAMC 27485.</title>
        <authorList>
            <person name="Lee J."/>
            <person name="Kim O.-S."/>
        </authorList>
    </citation>
    <scope>NUCLEOTIDE SEQUENCE [LARGE SCALE GENOMIC DNA]</scope>
    <source>
        <strain evidence="1 2">PAMC 27485</strain>
    </source>
</reference>
<accession>A0A127V6R1</accession>
<proteinExistence type="predicted"/>
<dbReference type="EMBL" id="CP014504">
    <property type="protein sequence ID" value="AMP96991.1"/>
    <property type="molecule type" value="Genomic_DNA"/>
</dbReference>
<gene>
    <name evidence="1" type="ORF">AY601_0018</name>
</gene>
<dbReference type="Proteomes" id="UP000071561">
    <property type="component" value="Chromosome"/>
</dbReference>
<evidence type="ECO:0000313" key="1">
    <source>
        <dbReference type="EMBL" id="AMP96991.1"/>
    </source>
</evidence>
<dbReference type="PATRIC" id="fig|188932.3.peg.16"/>
<dbReference type="KEGG" id="pcm:AY601_0018"/>
<name>A0A127V6R1_9SPHI</name>
<keyword evidence="2" id="KW-1185">Reference proteome</keyword>
<organism evidence="1 2">
    <name type="scientific">Pedobacter cryoconitis</name>
    <dbReference type="NCBI Taxonomy" id="188932"/>
    <lineage>
        <taxon>Bacteria</taxon>
        <taxon>Pseudomonadati</taxon>
        <taxon>Bacteroidota</taxon>
        <taxon>Sphingobacteriia</taxon>
        <taxon>Sphingobacteriales</taxon>
        <taxon>Sphingobacteriaceae</taxon>
        <taxon>Pedobacter</taxon>
    </lineage>
</organism>
<sequence>MAKAWYIYDGSGSPFSSNSYTLYNFSDLNAVPPCPNGCKLFAIKSTTSSGGFPIRPIAPLSSNIQAYLTTFFIAQETQPNVTDPYILGKKPC</sequence>